<name>A0A9D1A0A0_9ACTN</name>
<comment type="function">
    <text evidence="5">Responsible for synthesis of pseudouridine from uracil-55 in the psi GC loop of transfer RNAs.</text>
</comment>
<feature type="domain" description="Pseudouridine synthase II N-terminal" evidence="6">
    <location>
        <begin position="31"/>
        <end position="185"/>
    </location>
</feature>
<comment type="catalytic activity">
    <reaction evidence="1 5">
        <text>uridine(55) in tRNA = pseudouridine(55) in tRNA</text>
        <dbReference type="Rhea" id="RHEA:42532"/>
        <dbReference type="Rhea" id="RHEA-COMP:10101"/>
        <dbReference type="Rhea" id="RHEA-COMP:10102"/>
        <dbReference type="ChEBI" id="CHEBI:65314"/>
        <dbReference type="ChEBI" id="CHEBI:65315"/>
        <dbReference type="EC" id="5.4.99.25"/>
    </reaction>
</comment>
<dbReference type="EMBL" id="DVGB01000063">
    <property type="protein sequence ID" value="HIR01687.1"/>
    <property type="molecule type" value="Genomic_DNA"/>
</dbReference>
<dbReference type="Gene3D" id="3.30.2350.10">
    <property type="entry name" value="Pseudouridine synthase"/>
    <property type="match status" value="1"/>
</dbReference>
<dbReference type="Proteomes" id="UP000824261">
    <property type="component" value="Unassembled WGS sequence"/>
</dbReference>
<dbReference type="CDD" id="cd02573">
    <property type="entry name" value="PseudoU_synth_EcTruB"/>
    <property type="match status" value="1"/>
</dbReference>
<dbReference type="PANTHER" id="PTHR13767:SF2">
    <property type="entry name" value="PSEUDOURIDYLATE SYNTHASE TRUB1"/>
    <property type="match status" value="1"/>
</dbReference>
<dbReference type="InterPro" id="IPR002501">
    <property type="entry name" value="PsdUridine_synth_N"/>
</dbReference>
<evidence type="ECO:0000256" key="1">
    <source>
        <dbReference type="ARBA" id="ARBA00000385"/>
    </source>
</evidence>
<reference evidence="8" key="2">
    <citation type="journal article" date="2021" name="PeerJ">
        <title>Extensive microbial diversity within the chicken gut microbiome revealed by metagenomics and culture.</title>
        <authorList>
            <person name="Gilroy R."/>
            <person name="Ravi A."/>
            <person name="Getino M."/>
            <person name="Pursley I."/>
            <person name="Horton D.L."/>
            <person name="Alikhan N.F."/>
            <person name="Baker D."/>
            <person name="Gharbi K."/>
            <person name="Hall N."/>
            <person name="Watson M."/>
            <person name="Adriaenssens E.M."/>
            <person name="Foster-Nyarko E."/>
            <person name="Jarju S."/>
            <person name="Secka A."/>
            <person name="Antonio M."/>
            <person name="Oren A."/>
            <person name="Chaudhuri R.R."/>
            <person name="La Ragione R."/>
            <person name="Hildebrand F."/>
            <person name="Pallen M.J."/>
        </authorList>
    </citation>
    <scope>NUCLEOTIDE SEQUENCE</scope>
    <source>
        <strain evidence="8">ChiGjej1B1-2707</strain>
    </source>
</reference>
<feature type="active site" description="Nucleophile" evidence="5">
    <location>
        <position position="46"/>
    </location>
</feature>
<comment type="caution">
    <text evidence="8">The sequence shown here is derived from an EMBL/GenBank/DDBJ whole genome shotgun (WGS) entry which is preliminary data.</text>
</comment>
<evidence type="ECO:0000256" key="5">
    <source>
        <dbReference type="HAMAP-Rule" id="MF_01080"/>
    </source>
</evidence>
<gene>
    <name evidence="5 8" type="primary">truB</name>
    <name evidence="8" type="ORF">IAA69_05425</name>
</gene>
<dbReference type="GO" id="GO:0160148">
    <property type="term" value="F:tRNA pseudouridine(55) synthase activity"/>
    <property type="evidence" value="ECO:0007669"/>
    <property type="project" value="UniProtKB-EC"/>
</dbReference>
<dbReference type="GO" id="GO:0031119">
    <property type="term" value="P:tRNA pseudouridine synthesis"/>
    <property type="evidence" value="ECO:0007669"/>
    <property type="project" value="UniProtKB-UniRule"/>
</dbReference>
<evidence type="ECO:0000313" key="9">
    <source>
        <dbReference type="Proteomes" id="UP000824261"/>
    </source>
</evidence>
<protein>
    <recommendedName>
        <fullName evidence="5">tRNA pseudouridine synthase B</fullName>
        <ecNumber evidence="5">5.4.99.25</ecNumber>
    </recommendedName>
    <alternativeName>
        <fullName evidence="5">tRNA pseudouridine(55) synthase</fullName>
        <shortName evidence="5">Psi55 synthase</shortName>
    </alternativeName>
    <alternativeName>
        <fullName evidence="5">tRNA pseudouridylate synthase</fullName>
    </alternativeName>
    <alternativeName>
        <fullName evidence="5">tRNA-uridine isomerase</fullName>
    </alternativeName>
</protein>
<feature type="domain" description="tRNA pseudouridylate synthase B C-terminal" evidence="7">
    <location>
        <begin position="186"/>
        <end position="226"/>
    </location>
</feature>
<dbReference type="InterPro" id="IPR032819">
    <property type="entry name" value="TruB_C"/>
</dbReference>
<dbReference type="PANTHER" id="PTHR13767">
    <property type="entry name" value="TRNA-PSEUDOURIDINE SYNTHASE"/>
    <property type="match status" value="1"/>
</dbReference>
<dbReference type="EC" id="5.4.99.25" evidence="5"/>
<dbReference type="InterPro" id="IPR020103">
    <property type="entry name" value="PsdUridine_synth_cat_dom_sf"/>
</dbReference>
<keyword evidence="3 5" id="KW-0819">tRNA processing</keyword>
<sequence>MAKRGSSGLSLVLGIDKPIGMSSHDVVNRVRRLLGERRVGHTGTLDPLASGVLVVCVGPAARLDAYLTGHDKTYRVRVVFGTATSTDDAEGEAIKSAPVSSELYDESFARAKVAALVGKSKQLPPVYSAIKVDGQKAYAAARAGKIVELKPRDIEVYATALIGMGEEDGALYWDVEVQVSKGTYVRSLARDLGASLGTCAHVGALRRTALGSLRIEDCVSLDALEGLGVRAAIDPVRLLGLRFVFARGSLAEAVAVGRALRLEDVTVCERVLQATPDLELCACSAGVVPSRTPLADGEVVSVVKDNELAALYSLDGAAGLLKPACVFSTGVSRGMGL</sequence>
<dbReference type="AlphaFoldDB" id="A0A9D1A0A0"/>
<proteinExistence type="inferred from homology"/>
<organism evidence="8 9">
    <name type="scientific">Candidatus Aveggerthella stercoripullorum</name>
    <dbReference type="NCBI Taxonomy" id="2840688"/>
    <lineage>
        <taxon>Bacteria</taxon>
        <taxon>Bacillati</taxon>
        <taxon>Actinomycetota</taxon>
        <taxon>Coriobacteriia</taxon>
        <taxon>Eggerthellales</taxon>
        <taxon>Eggerthellaceae</taxon>
        <taxon>Eggerthellaceae incertae sedis</taxon>
        <taxon>Candidatus Aveggerthella</taxon>
    </lineage>
</organism>
<dbReference type="GO" id="GO:1990481">
    <property type="term" value="P:mRNA pseudouridine synthesis"/>
    <property type="evidence" value="ECO:0007669"/>
    <property type="project" value="TreeGrafter"/>
</dbReference>
<reference evidence="8" key="1">
    <citation type="submission" date="2020-10" db="EMBL/GenBank/DDBJ databases">
        <authorList>
            <person name="Gilroy R."/>
        </authorList>
    </citation>
    <scope>NUCLEOTIDE SEQUENCE</scope>
    <source>
        <strain evidence="8">ChiGjej1B1-2707</strain>
    </source>
</reference>
<dbReference type="GO" id="GO:0003723">
    <property type="term" value="F:RNA binding"/>
    <property type="evidence" value="ECO:0007669"/>
    <property type="project" value="InterPro"/>
</dbReference>
<dbReference type="InterPro" id="IPR014780">
    <property type="entry name" value="tRNA_psdUridine_synth_TruB"/>
</dbReference>
<evidence type="ECO:0000256" key="4">
    <source>
        <dbReference type="ARBA" id="ARBA00023235"/>
    </source>
</evidence>
<dbReference type="Pfam" id="PF16198">
    <property type="entry name" value="TruB_C_2"/>
    <property type="match status" value="1"/>
</dbReference>
<evidence type="ECO:0000313" key="8">
    <source>
        <dbReference type="EMBL" id="HIR01687.1"/>
    </source>
</evidence>
<dbReference type="Pfam" id="PF01509">
    <property type="entry name" value="TruB_N"/>
    <property type="match status" value="1"/>
</dbReference>
<dbReference type="HAMAP" id="MF_01080">
    <property type="entry name" value="TruB_bact"/>
    <property type="match status" value="1"/>
</dbReference>
<evidence type="ECO:0000259" key="6">
    <source>
        <dbReference type="Pfam" id="PF01509"/>
    </source>
</evidence>
<accession>A0A9D1A0A0</accession>
<dbReference type="NCBIfam" id="TIGR00431">
    <property type="entry name" value="TruB"/>
    <property type="match status" value="1"/>
</dbReference>
<evidence type="ECO:0000256" key="2">
    <source>
        <dbReference type="ARBA" id="ARBA00005642"/>
    </source>
</evidence>
<dbReference type="SUPFAM" id="SSF55120">
    <property type="entry name" value="Pseudouridine synthase"/>
    <property type="match status" value="1"/>
</dbReference>
<comment type="similarity">
    <text evidence="2 5">Belongs to the pseudouridine synthase TruB family. Type 1 subfamily.</text>
</comment>
<evidence type="ECO:0000256" key="3">
    <source>
        <dbReference type="ARBA" id="ARBA00022694"/>
    </source>
</evidence>
<keyword evidence="4 5" id="KW-0413">Isomerase</keyword>
<evidence type="ECO:0000259" key="7">
    <source>
        <dbReference type="Pfam" id="PF16198"/>
    </source>
</evidence>